<gene>
    <name evidence="1" type="ORF">QTN47_08235</name>
</gene>
<keyword evidence="2" id="KW-1185">Reference proteome</keyword>
<reference evidence="1 2" key="1">
    <citation type="submission" date="2023-07" db="EMBL/GenBank/DDBJ databases">
        <authorList>
            <person name="Lian W.-H."/>
        </authorList>
    </citation>
    <scope>NUCLEOTIDE SEQUENCE [LARGE SCALE GENOMIC DNA]</scope>
    <source>
        <strain evidence="1 2">SYSU DXS3180</strain>
    </source>
</reference>
<proteinExistence type="predicted"/>
<evidence type="ECO:0008006" key="3">
    <source>
        <dbReference type="Google" id="ProtNLM"/>
    </source>
</evidence>
<dbReference type="RefSeq" id="WP_369328880.1">
    <property type="nucleotide sequence ID" value="NZ_JAULBC010000002.1"/>
</dbReference>
<evidence type="ECO:0000313" key="1">
    <source>
        <dbReference type="EMBL" id="MEX6687474.1"/>
    </source>
</evidence>
<comment type="caution">
    <text evidence="1">The sequence shown here is derived from an EMBL/GenBank/DDBJ whole genome shotgun (WGS) entry which is preliminary data.</text>
</comment>
<dbReference type="Proteomes" id="UP001560573">
    <property type="component" value="Unassembled WGS sequence"/>
</dbReference>
<protein>
    <recommendedName>
        <fullName evidence="3">DUF4595 domain-containing protein</fullName>
    </recommendedName>
</protein>
<evidence type="ECO:0000313" key="2">
    <source>
        <dbReference type="Proteomes" id="UP001560573"/>
    </source>
</evidence>
<sequence length="240" mass="27299">MKRITRAATVICSVFLLYFLPGCKKASGWLEDVQQNALSHYKINTIQFVRDDNQWVMGARFNYDAKGNPVKITMLGNADLYYPNYNLSYDDHNRLKSYKVFLDHGAGTYETLRNETFVYKDSTTILTKTSTLYLDGKGRVVKEVTNAHDSTIYKYDERGNLVIPGVSYTLKPNIRRLHPAFQLIDRNYSVNTAVDESGQVNKAGLPITLARVGRDFLGIWYTNPKGASNKPDATIEYINE</sequence>
<dbReference type="Gene3D" id="2.180.10.10">
    <property type="entry name" value="RHS repeat-associated core"/>
    <property type="match status" value="1"/>
</dbReference>
<dbReference type="EMBL" id="JAULBC010000002">
    <property type="protein sequence ID" value="MEX6687474.1"/>
    <property type="molecule type" value="Genomic_DNA"/>
</dbReference>
<organism evidence="1 2">
    <name type="scientific">Danxiaibacter flavus</name>
    <dbReference type="NCBI Taxonomy" id="3049108"/>
    <lineage>
        <taxon>Bacteria</taxon>
        <taxon>Pseudomonadati</taxon>
        <taxon>Bacteroidota</taxon>
        <taxon>Chitinophagia</taxon>
        <taxon>Chitinophagales</taxon>
        <taxon>Chitinophagaceae</taxon>
        <taxon>Danxiaibacter</taxon>
    </lineage>
</organism>
<accession>A0ABV3ZC72</accession>
<name>A0ABV3ZC72_9BACT</name>